<dbReference type="EMBL" id="LR862135">
    <property type="protein sequence ID" value="CAD1841876.1"/>
    <property type="molecule type" value="Genomic_DNA"/>
</dbReference>
<protein>
    <submittedName>
        <fullName evidence="1">Uncharacterized protein</fullName>
    </submittedName>
</protein>
<reference evidence="1" key="1">
    <citation type="submission" date="2020-07" db="EMBL/GenBank/DDBJ databases">
        <authorList>
            <person name="Lin J."/>
        </authorList>
    </citation>
    <scope>NUCLEOTIDE SEQUENCE</scope>
</reference>
<evidence type="ECO:0000313" key="1">
    <source>
        <dbReference type="EMBL" id="CAD1841876.1"/>
    </source>
</evidence>
<dbReference type="AlphaFoldDB" id="A0A6V7QGD0"/>
<sequence length="100" mass="11081">MKSHETNVVRAFGSNGFVFICSAKSSGWRLDLENGLENFGAYAVDLRINEMSSGGRRGGEGKDVVLKWRGCVGDNYMACVTRHPPACWNRPLLHTTLILH</sequence>
<accession>A0A6V7QGD0</accession>
<organism evidence="1">
    <name type="scientific">Ananas comosus var. bracteatus</name>
    <name type="common">red pineapple</name>
    <dbReference type="NCBI Taxonomy" id="296719"/>
    <lineage>
        <taxon>Eukaryota</taxon>
        <taxon>Viridiplantae</taxon>
        <taxon>Streptophyta</taxon>
        <taxon>Embryophyta</taxon>
        <taxon>Tracheophyta</taxon>
        <taxon>Spermatophyta</taxon>
        <taxon>Magnoliopsida</taxon>
        <taxon>Liliopsida</taxon>
        <taxon>Poales</taxon>
        <taxon>Bromeliaceae</taxon>
        <taxon>Bromelioideae</taxon>
        <taxon>Ananas</taxon>
    </lineage>
</organism>
<gene>
    <name evidence="1" type="ORF">CB5_LOCUS25087</name>
</gene>
<name>A0A6V7QGD0_ANACO</name>
<proteinExistence type="predicted"/>